<keyword evidence="2" id="KW-0597">Phosphoprotein</keyword>
<dbReference type="InterPro" id="IPR011993">
    <property type="entry name" value="PH-like_dom_sf"/>
</dbReference>
<evidence type="ECO:0000256" key="3">
    <source>
        <dbReference type="SAM" id="MobiDB-lite"/>
    </source>
</evidence>
<dbReference type="SUPFAM" id="SSF48350">
    <property type="entry name" value="GTPase activation domain, GAP"/>
    <property type="match status" value="1"/>
</dbReference>
<dbReference type="InterPro" id="IPR039360">
    <property type="entry name" value="Ras_GTPase"/>
</dbReference>
<evidence type="ECO:0000256" key="2">
    <source>
        <dbReference type="ARBA" id="ARBA00022553"/>
    </source>
</evidence>
<dbReference type="Gene3D" id="1.10.506.10">
    <property type="entry name" value="GTPase Activation - p120gap, domain 1"/>
    <property type="match status" value="3"/>
</dbReference>
<evidence type="ECO:0000259" key="4">
    <source>
        <dbReference type="PROSITE" id="PS50018"/>
    </source>
</evidence>
<dbReference type="Proteomes" id="UP000095280">
    <property type="component" value="Unplaced"/>
</dbReference>
<dbReference type="Gene3D" id="2.30.29.30">
    <property type="entry name" value="Pleckstrin-homology domain (PH domain)/Phosphotyrosine-binding domain (PTB)"/>
    <property type="match status" value="1"/>
</dbReference>
<dbReference type="SUPFAM" id="SSF48371">
    <property type="entry name" value="ARM repeat"/>
    <property type="match status" value="1"/>
</dbReference>
<feature type="compositionally biased region" description="Pro residues" evidence="3">
    <location>
        <begin position="424"/>
        <end position="433"/>
    </location>
</feature>
<dbReference type="Gene3D" id="3.40.525.10">
    <property type="entry name" value="CRAL-TRIO lipid binding domain"/>
    <property type="match status" value="1"/>
</dbReference>
<keyword evidence="6" id="KW-1185">Reference proteome</keyword>
<dbReference type="GO" id="GO:0005096">
    <property type="term" value="F:GTPase activator activity"/>
    <property type="evidence" value="ECO:0007669"/>
    <property type="project" value="UniProtKB-KW"/>
</dbReference>
<dbReference type="InterPro" id="IPR001936">
    <property type="entry name" value="RasGAP_dom"/>
</dbReference>
<feature type="compositionally biased region" description="Low complexity" evidence="3">
    <location>
        <begin position="408"/>
        <end position="423"/>
    </location>
</feature>
<feature type="domain" description="CRAL-TRIO" evidence="5">
    <location>
        <begin position="1236"/>
        <end position="1394"/>
    </location>
</feature>
<feature type="region of interest" description="Disordered" evidence="3">
    <location>
        <begin position="339"/>
        <end position="362"/>
    </location>
</feature>
<dbReference type="PANTHER" id="PTHR10194">
    <property type="entry name" value="RAS GTPASE-ACTIVATING PROTEINS"/>
    <property type="match status" value="1"/>
</dbReference>
<evidence type="ECO:0000313" key="6">
    <source>
        <dbReference type="Proteomes" id="UP000095280"/>
    </source>
</evidence>
<dbReference type="InterPro" id="IPR016024">
    <property type="entry name" value="ARM-type_fold"/>
</dbReference>
<dbReference type="InterPro" id="IPR036865">
    <property type="entry name" value="CRAL-TRIO_dom_sf"/>
</dbReference>
<dbReference type="SMART" id="SM00323">
    <property type="entry name" value="RasGAP"/>
    <property type="match status" value="1"/>
</dbReference>
<dbReference type="InterPro" id="IPR001251">
    <property type="entry name" value="CRAL-TRIO_dom"/>
</dbReference>
<dbReference type="InterPro" id="IPR008936">
    <property type="entry name" value="Rho_GTPase_activation_prot"/>
</dbReference>
<dbReference type="InterPro" id="IPR054071">
    <property type="entry name" value="PH_NF1"/>
</dbReference>
<feature type="compositionally biased region" description="Polar residues" evidence="3">
    <location>
        <begin position="440"/>
        <end position="451"/>
    </location>
</feature>
<dbReference type="PANTHER" id="PTHR10194:SF142">
    <property type="entry name" value="NEUROFIBROMIN"/>
    <property type="match status" value="1"/>
</dbReference>
<reference evidence="7" key="1">
    <citation type="submission" date="2016-11" db="UniProtKB">
        <authorList>
            <consortium name="WormBaseParasite"/>
        </authorList>
    </citation>
    <scope>IDENTIFICATION</scope>
</reference>
<dbReference type="Pfam" id="PF13716">
    <property type="entry name" value="CRAL_TRIO_2"/>
    <property type="match status" value="1"/>
</dbReference>
<feature type="domain" description="Ras-GAP" evidence="4">
    <location>
        <begin position="905"/>
        <end position="1103"/>
    </location>
</feature>
<dbReference type="CDD" id="cd00170">
    <property type="entry name" value="SEC14"/>
    <property type="match status" value="1"/>
</dbReference>
<accession>A0A1I8I1H0</accession>
<organism evidence="6 7">
    <name type="scientific">Macrostomum lignano</name>
    <dbReference type="NCBI Taxonomy" id="282301"/>
    <lineage>
        <taxon>Eukaryota</taxon>
        <taxon>Metazoa</taxon>
        <taxon>Spiralia</taxon>
        <taxon>Lophotrochozoa</taxon>
        <taxon>Platyhelminthes</taxon>
        <taxon>Rhabditophora</taxon>
        <taxon>Macrostomorpha</taxon>
        <taxon>Macrostomida</taxon>
        <taxon>Macrostomidae</taxon>
        <taxon>Macrostomum</taxon>
    </lineage>
</organism>
<sequence>SRGMIPRMREKTDGDLSAKYSLLLGMVRLINDDPILMLHNPPGRCGREVQQSTLELMNGLVDILHFSSVVCPDLMQESMQALLTLHQPHIIELWNPAEPMVCFWDISSHVLYTVSQKLIQRQIANYGDVLRWLKDILICRNAFLEKHKELANVGSNENLCRQALIKLEMVFFMYLWSLDIEAVLTAMSCFGLLCQEAELRSLYEDLNPLTLMPNYDIYLEIAHSSHTILTTGRAHLQKQIMCLLRKVLYPTPGNIQAWEETFMNWKSATSYLVAYPKVKSDESAESSAYKSVLKRRHSHQNSEHELEDTLNEWVNQTGFLAALGSVTLHYALRSQAAAPTPVSGGAASAAPAGSPANPAGSTAAVSTATSAAAAAAAAAAAPIDPRLYPLGDNQYCPVTHAGGNSERSPVNLNSSAAAASGTAEPPPPPPLQPPSFLELRQSQSGQLQPPRTLQLVRTPDSHRHQRHSWLSPNAVGKKSHLQHLQLHRQCATPPATALPYLFSYVPEFIGNMLRLLVCQNDKFGAQIQRHVKELLGQQLNPFVYPLLFEQVKLYIEKCFSSQGTQVLVNDSNTLFMENIIYILKSILEEKSTPAEARSEHLAGSSLESIILNIIRYVRHVECPHSKSIKIRLCQLVTVLMARREDLSFRQEIKFRNKVTEYLLDWLMVSTHPLNIQAAGGPAAVSGVSVSVATPDQASRDLDYWCMEAVAALLAGLPLQPEESDRGDLLEAKSQLFSKDAASDAAAVAAVAAAAAGAGVTGGTATGQLGAAASDSVSPCRRLGVVGPGGGIGGVAGGVGVVGSGRRSGRRSCAGHSPSEMFNNTIALRNVTVTAMSNLLNANIESGLVHAIGLGYHRDPQTRAAFMEVLTRILLQESWWTSSRCWGDRNELPIAMALAHVVAPDQLDDLSRVLVAVFDSKHHLGELLINMFNREAELADSLQTLFSREFSQLENHVAMLSNSTDYLSSVLLLPELTRIINLPRQVSYEVDPSRIDPRENLEENQRNLTDITERVYGCILNSFGRLPEAAEVDVALPAASDQPTLRAQQHRRADYLSNWHHSVPALHQPAIVSPYEHGLCSTEPAPKVKRGLTFLSKLLQSIAGQITFSKELHMLVFNEYVQRHFQSCRDFFRRGPMPREVAAAAPTATTDAASNVAVSAASAAAAASSDVEYNYNAPLSDSHLFLLHRLLWMNQERIGDFLSSSRDHRQVGRRPWSSMDMSSVKFEEFMSKSNMAEKEEFKSVKSLNIFYQAGYSRANLPVFYYIARRYKHTEVNSDLLVYHVLLTLKQHYHKSFDLVIDFTHTCAENRFKSDCLNRWFVITSEKFYPNLNNVYIYNCNNWVREYTKFHEHILAPLKGSRKLIFVESPARLADYIALEQQKLPGGTLILEEDLKVFNNALKLSHKDTKVCIKVGPQAIQVTSAEKSKVLGHNVLLNDVYYASEIEEVCLVDDNQFTLTITNDSGPLSFIHDSCDSIVQSIVHIRTRWALSQTDAAVHTKIRPRDVPGTLLNIALLNLGSSDPNLRSAAYNLLCALTQTFDLKIEGQLLETTGLCIPANNTLFIKGISNTLSQNESHLTLEFLEECIQGFQQSSIEMKHLCLEYMSPWLKNLVRFCRHPDENKRQKVVCILDKLISVTLSQVEMYPNFQAKIWSNFGELHDLLDIVLNCFIKRSVAGGFGSLPAEVMADTAVALAASNVQLVSKKVITRLCRIIAETCTSPTSTLEAHNMWNDIAILLRFLLMLSFNNSLNVAAHLPLLFHIVTLLVCTGPVSLRASIHGLVINIIHSLCTCQLELS</sequence>
<protein>
    <submittedName>
        <fullName evidence="7">DUF3517 domain-containing protein</fullName>
    </submittedName>
</protein>
<evidence type="ECO:0000313" key="7">
    <source>
        <dbReference type="WBParaSite" id="maker-uti_cns_0009222-snap-gene-0.2-mRNA-1"/>
    </source>
</evidence>
<keyword evidence="1" id="KW-0343">GTPase activation</keyword>
<dbReference type="Pfam" id="PF21877">
    <property type="entry name" value="PH_NF1"/>
    <property type="match status" value="1"/>
</dbReference>
<dbReference type="CDD" id="cd13313">
    <property type="entry name" value="PH_NF1"/>
    <property type="match status" value="1"/>
</dbReference>
<proteinExistence type="predicted"/>
<evidence type="ECO:0000256" key="1">
    <source>
        <dbReference type="ARBA" id="ARBA00022468"/>
    </source>
</evidence>
<dbReference type="WBParaSite" id="maker-uti_cns_0009222-snap-gene-0.2-mRNA-1">
    <property type="protein sequence ID" value="maker-uti_cns_0009222-snap-gene-0.2-mRNA-1"/>
    <property type="gene ID" value="maker-uti_cns_0009222-snap-gene-0.2"/>
</dbReference>
<name>A0A1I8I1H0_9PLAT</name>
<dbReference type="PROSITE" id="PS50191">
    <property type="entry name" value="CRAL_TRIO"/>
    <property type="match status" value="1"/>
</dbReference>
<feature type="region of interest" description="Disordered" evidence="3">
    <location>
        <begin position="399"/>
        <end position="451"/>
    </location>
</feature>
<evidence type="ECO:0000259" key="5">
    <source>
        <dbReference type="PROSITE" id="PS50191"/>
    </source>
</evidence>
<dbReference type="PROSITE" id="PS50018">
    <property type="entry name" value="RAS_GTPASE_ACTIV_2"/>
    <property type="match status" value="1"/>
</dbReference>